<evidence type="ECO:0000313" key="1">
    <source>
        <dbReference type="EMBL" id="CCD55321.1"/>
    </source>
</evidence>
<organism evidence="1 2">
    <name type="scientific">Botryotinia fuckeliana (strain T4)</name>
    <name type="common">Noble rot fungus</name>
    <name type="synonym">Botrytis cinerea</name>
    <dbReference type="NCBI Taxonomy" id="999810"/>
    <lineage>
        <taxon>Eukaryota</taxon>
        <taxon>Fungi</taxon>
        <taxon>Dikarya</taxon>
        <taxon>Ascomycota</taxon>
        <taxon>Pezizomycotina</taxon>
        <taxon>Leotiomycetes</taxon>
        <taxon>Helotiales</taxon>
        <taxon>Sclerotiniaceae</taxon>
        <taxon>Botrytis</taxon>
    </lineage>
</organism>
<name>G2YUM3_BOTF4</name>
<proteinExistence type="predicted"/>
<dbReference type="Proteomes" id="UP000008177">
    <property type="component" value="Unplaced contigs"/>
</dbReference>
<evidence type="ECO:0000313" key="2">
    <source>
        <dbReference type="Proteomes" id="UP000008177"/>
    </source>
</evidence>
<dbReference type="EMBL" id="FQ790354">
    <property type="protein sequence ID" value="CCD55321.1"/>
    <property type="molecule type" value="Genomic_DNA"/>
</dbReference>
<gene>
    <name evidence="1" type="ORF">BofuT4_uP157170.1</name>
</gene>
<dbReference type="AlphaFoldDB" id="G2YUM3"/>
<sequence>MSHRSTASEYVGSYIQSQLLRMNREVERNINIGNEDIPGEDIMRSRATRNIVIETQTSTENIRLKDLS</sequence>
<dbReference type="HOGENOM" id="CLU_2793731_0_0_1"/>
<dbReference type="InParanoid" id="G2YUM3"/>
<accession>G2YUM3</accession>
<reference evidence="2" key="1">
    <citation type="journal article" date="2011" name="PLoS Genet.">
        <title>Genomic analysis of the necrotrophic fungal pathogens Sclerotinia sclerotiorum and Botrytis cinerea.</title>
        <authorList>
            <person name="Amselem J."/>
            <person name="Cuomo C.A."/>
            <person name="van Kan J.A."/>
            <person name="Viaud M."/>
            <person name="Benito E.P."/>
            <person name="Couloux A."/>
            <person name="Coutinho P.M."/>
            <person name="de Vries R.P."/>
            <person name="Dyer P.S."/>
            <person name="Fillinger S."/>
            <person name="Fournier E."/>
            <person name="Gout L."/>
            <person name="Hahn M."/>
            <person name="Kohn L."/>
            <person name="Lapalu N."/>
            <person name="Plummer K.M."/>
            <person name="Pradier J.M."/>
            <person name="Quevillon E."/>
            <person name="Sharon A."/>
            <person name="Simon A."/>
            <person name="ten Have A."/>
            <person name="Tudzynski B."/>
            <person name="Tudzynski P."/>
            <person name="Wincker P."/>
            <person name="Andrew M."/>
            <person name="Anthouard V."/>
            <person name="Beever R.E."/>
            <person name="Beffa R."/>
            <person name="Benoit I."/>
            <person name="Bouzid O."/>
            <person name="Brault B."/>
            <person name="Chen Z."/>
            <person name="Choquer M."/>
            <person name="Collemare J."/>
            <person name="Cotton P."/>
            <person name="Danchin E.G."/>
            <person name="Da Silva C."/>
            <person name="Gautier A."/>
            <person name="Giraud C."/>
            <person name="Giraud T."/>
            <person name="Gonzalez C."/>
            <person name="Grossetete S."/>
            <person name="Guldener U."/>
            <person name="Henrissat B."/>
            <person name="Howlett B.J."/>
            <person name="Kodira C."/>
            <person name="Kretschmer M."/>
            <person name="Lappartient A."/>
            <person name="Leroch M."/>
            <person name="Levis C."/>
            <person name="Mauceli E."/>
            <person name="Neuveglise C."/>
            <person name="Oeser B."/>
            <person name="Pearson M."/>
            <person name="Poulain J."/>
            <person name="Poussereau N."/>
            <person name="Quesneville H."/>
            <person name="Rascle C."/>
            <person name="Schumacher J."/>
            <person name="Segurens B."/>
            <person name="Sexton A."/>
            <person name="Silva E."/>
            <person name="Sirven C."/>
            <person name="Soanes D.M."/>
            <person name="Talbot N.J."/>
            <person name="Templeton M."/>
            <person name="Yandava C."/>
            <person name="Yarden O."/>
            <person name="Zeng Q."/>
            <person name="Rollins J.A."/>
            <person name="Lebrun M.H."/>
            <person name="Dickman M."/>
        </authorList>
    </citation>
    <scope>NUCLEOTIDE SEQUENCE [LARGE SCALE GENOMIC DNA]</scope>
    <source>
        <strain evidence="2">T4</strain>
    </source>
</reference>
<protein>
    <submittedName>
        <fullName evidence="1">Uncharacterized protein</fullName>
    </submittedName>
</protein>